<accession>A0A8D8LB72</accession>
<evidence type="ECO:0000256" key="11">
    <source>
        <dbReference type="ARBA" id="ARBA00023329"/>
    </source>
</evidence>
<evidence type="ECO:0000256" key="12">
    <source>
        <dbReference type="ARBA" id="ARBA00024424"/>
    </source>
</evidence>
<dbReference type="InterPro" id="IPR032808">
    <property type="entry name" value="DoxX"/>
</dbReference>
<reference evidence="14" key="1">
    <citation type="submission" date="2021-05" db="EMBL/GenBank/DDBJ databases">
        <authorList>
            <person name="Alioto T."/>
            <person name="Alioto T."/>
            <person name="Gomez Garrido J."/>
        </authorList>
    </citation>
    <scope>NUCLEOTIDE SEQUENCE</scope>
</reference>
<dbReference type="GO" id="GO:0031410">
    <property type="term" value="C:cytoplasmic vesicle"/>
    <property type="evidence" value="ECO:0007669"/>
    <property type="project" value="UniProtKB-SubCell"/>
</dbReference>
<dbReference type="EMBL" id="HBUF01261588">
    <property type="protein sequence ID" value="CAG6683029.1"/>
    <property type="molecule type" value="Transcribed_RNA"/>
</dbReference>
<evidence type="ECO:0000256" key="3">
    <source>
        <dbReference type="ARBA" id="ARBA00004585"/>
    </source>
</evidence>
<feature type="transmembrane region" description="Helical" evidence="13">
    <location>
        <begin position="6"/>
        <end position="27"/>
    </location>
</feature>
<name>A0A8D8LB72_9HEMI</name>
<evidence type="ECO:0000256" key="8">
    <source>
        <dbReference type="ARBA" id="ARBA00023136"/>
    </source>
</evidence>
<keyword evidence="11" id="KW-0968">Cytoplasmic vesicle</keyword>
<feature type="transmembrane region" description="Helical" evidence="13">
    <location>
        <begin position="117"/>
        <end position="133"/>
    </location>
</feature>
<evidence type="ECO:0000313" key="14">
    <source>
        <dbReference type="EMBL" id="CAG6607454.1"/>
    </source>
</evidence>
<dbReference type="EMBL" id="HBUF01526020">
    <property type="protein sequence ID" value="CAG6750231.1"/>
    <property type="molecule type" value="Transcribed_RNA"/>
</dbReference>
<dbReference type="EMBL" id="HBUF01261587">
    <property type="protein sequence ID" value="CAG6683027.1"/>
    <property type="molecule type" value="Transcribed_RNA"/>
</dbReference>
<evidence type="ECO:0000256" key="9">
    <source>
        <dbReference type="ARBA" id="ARBA00023140"/>
    </source>
</evidence>
<protein>
    <recommendedName>
        <fullName evidence="12">Novel acetylcholine receptor chaperone</fullName>
    </recommendedName>
</protein>
<feature type="transmembrane region" description="Helical" evidence="13">
    <location>
        <begin position="68"/>
        <end position="97"/>
    </location>
</feature>
<dbReference type="GO" id="GO:2000010">
    <property type="term" value="P:positive regulation of protein localization to cell surface"/>
    <property type="evidence" value="ECO:0007669"/>
    <property type="project" value="TreeGrafter"/>
</dbReference>
<dbReference type="EMBL" id="HBUF01008028">
    <property type="protein sequence ID" value="CAG6607455.1"/>
    <property type="molecule type" value="Transcribed_RNA"/>
</dbReference>
<evidence type="ECO:0000256" key="10">
    <source>
        <dbReference type="ARBA" id="ARBA00023186"/>
    </source>
</evidence>
<dbReference type="AlphaFoldDB" id="A0A8D8LB72"/>
<evidence type="ECO:0000256" key="5">
    <source>
        <dbReference type="ARBA" id="ARBA00022692"/>
    </source>
</evidence>
<dbReference type="GO" id="GO:0005789">
    <property type="term" value="C:endoplasmic reticulum membrane"/>
    <property type="evidence" value="ECO:0007669"/>
    <property type="project" value="UniProtKB-SubCell"/>
</dbReference>
<keyword evidence="5 13" id="KW-0812">Transmembrane</keyword>
<evidence type="ECO:0000256" key="1">
    <source>
        <dbReference type="ARBA" id="ARBA00004477"/>
    </source>
</evidence>
<evidence type="ECO:0000256" key="4">
    <source>
        <dbReference type="ARBA" id="ARBA00006679"/>
    </source>
</evidence>
<dbReference type="EMBL" id="HBUF01261586">
    <property type="protein sequence ID" value="CAG6683025.1"/>
    <property type="molecule type" value="Transcribed_RNA"/>
</dbReference>
<evidence type="ECO:0000256" key="6">
    <source>
        <dbReference type="ARBA" id="ARBA00022824"/>
    </source>
</evidence>
<dbReference type="PANTHER" id="PTHR13163">
    <property type="entry name" value="SPINAL CORD EXPRESSION PROTEIN 4"/>
    <property type="match status" value="1"/>
</dbReference>
<keyword evidence="8 13" id="KW-0472">Membrane</keyword>
<comment type="similarity">
    <text evidence="4">Belongs to the DoxX family.</text>
</comment>
<dbReference type="GO" id="GO:0005778">
    <property type="term" value="C:peroxisomal membrane"/>
    <property type="evidence" value="ECO:0007669"/>
    <property type="project" value="UniProtKB-SubCell"/>
</dbReference>
<evidence type="ECO:0000256" key="7">
    <source>
        <dbReference type="ARBA" id="ARBA00022989"/>
    </source>
</evidence>
<evidence type="ECO:0000256" key="2">
    <source>
        <dbReference type="ARBA" id="ARBA00004541"/>
    </source>
</evidence>
<dbReference type="Pfam" id="PF13564">
    <property type="entry name" value="DoxX_2"/>
    <property type="match status" value="1"/>
</dbReference>
<proteinExistence type="inferred from homology"/>
<dbReference type="EMBL" id="HBUF01008027">
    <property type="protein sequence ID" value="CAG6607454.1"/>
    <property type="molecule type" value="Transcribed_RNA"/>
</dbReference>
<dbReference type="EMBL" id="HBUF01526021">
    <property type="protein sequence ID" value="CAG6750232.1"/>
    <property type="molecule type" value="Transcribed_RNA"/>
</dbReference>
<dbReference type="PANTHER" id="PTHR13163:SF0">
    <property type="entry name" value="NOVEL ACETYLCHOLINE RECEPTOR CHAPERONE"/>
    <property type="match status" value="1"/>
</dbReference>
<dbReference type="EMBL" id="HBUF01526022">
    <property type="protein sequence ID" value="CAG6750233.1"/>
    <property type="molecule type" value="Transcribed_RNA"/>
</dbReference>
<keyword evidence="10" id="KW-0143">Chaperone</keyword>
<keyword evidence="6" id="KW-0256">Endoplasmic reticulum</keyword>
<keyword evidence="9" id="KW-0576">Peroxisome</keyword>
<dbReference type="InterPro" id="IPR040399">
    <property type="entry name" value="TMEM35A/B"/>
</dbReference>
<keyword evidence="7 13" id="KW-1133">Transmembrane helix</keyword>
<comment type="subcellular location">
    <subcellularLocation>
        <location evidence="2">Cytoplasmic vesicle</location>
    </subcellularLocation>
    <subcellularLocation>
        <location evidence="1">Endoplasmic reticulum membrane</location>
        <topology evidence="1">Multi-pass membrane protein</topology>
    </subcellularLocation>
    <subcellularLocation>
        <location evidence="3">Peroxisome membrane</location>
        <topology evidence="3">Multi-pass membrane protein</topology>
    </subcellularLocation>
</comment>
<organism evidence="14">
    <name type="scientific">Cacopsylla melanoneura</name>
    <dbReference type="NCBI Taxonomy" id="428564"/>
    <lineage>
        <taxon>Eukaryota</taxon>
        <taxon>Metazoa</taxon>
        <taxon>Ecdysozoa</taxon>
        <taxon>Arthropoda</taxon>
        <taxon>Hexapoda</taxon>
        <taxon>Insecta</taxon>
        <taxon>Pterygota</taxon>
        <taxon>Neoptera</taxon>
        <taxon>Paraneoptera</taxon>
        <taxon>Hemiptera</taxon>
        <taxon>Sternorrhyncha</taxon>
        <taxon>Psylloidea</taxon>
        <taxon>Psyllidae</taxon>
        <taxon>Psyllinae</taxon>
        <taxon>Cacopsylla</taxon>
    </lineage>
</organism>
<sequence length="156" mass="17748">MAGSSIVLRSLSVLLGIFFVFIGLMKITSFLNKELHKDVRKEYVKYAKVFPLTAMLDMKVPAKWYRRIIGSIEVICGLSMATIPFSTVKLCSNVVLILNSLNAIYSHYMVEDKFEKVAPTLVFLFMLIGRLVIDYQGRKALTDQQTVSEDTRTKQE</sequence>
<evidence type="ECO:0000256" key="13">
    <source>
        <dbReference type="SAM" id="Phobius"/>
    </source>
</evidence>
<dbReference type="GO" id="GO:0051131">
    <property type="term" value="P:chaperone-mediated protein complex assembly"/>
    <property type="evidence" value="ECO:0007669"/>
    <property type="project" value="TreeGrafter"/>
</dbReference>